<feature type="transmembrane region" description="Helical" evidence="2">
    <location>
        <begin position="498"/>
        <end position="518"/>
    </location>
</feature>
<keyword evidence="2" id="KW-1133">Transmembrane helix</keyword>
<dbReference type="Proteomes" id="UP000244811">
    <property type="component" value="Chromosome 3"/>
</dbReference>
<feature type="compositionally biased region" description="Basic and acidic residues" evidence="1">
    <location>
        <begin position="753"/>
        <end position="765"/>
    </location>
</feature>
<protein>
    <recommendedName>
        <fullName evidence="5">Amino acid transporter</fullName>
    </recommendedName>
</protein>
<evidence type="ECO:0000313" key="3">
    <source>
        <dbReference type="EMBL" id="UKK01507.2"/>
    </source>
</evidence>
<dbReference type="PANTHER" id="PTHR16189">
    <property type="entry name" value="TRANSMEMBRANE PROTEIN 104-RELATED"/>
    <property type="match status" value="1"/>
</dbReference>
<feature type="transmembrane region" description="Helical" evidence="2">
    <location>
        <begin position="130"/>
        <end position="154"/>
    </location>
</feature>
<feature type="region of interest" description="Disordered" evidence="1">
    <location>
        <begin position="1"/>
        <end position="28"/>
    </location>
</feature>
<evidence type="ECO:0000313" key="4">
    <source>
        <dbReference type="Proteomes" id="UP000244811"/>
    </source>
</evidence>
<feature type="compositionally biased region" description="Basic residues" evidence="1">
    <location>
        <begin position="1067"/>
        <end position="1078"/>
    </location>
</feature>
<feature type="region of interest" description="Disordered" evidence="1">
    <location>
        <begin position="943"/>
        <end position="966"/>
    </location>
</feature>
<reference evidence="3" key="1">
    <citation type="submission" date="2022-07" db="EMBL/GenBank/DDBJ databases">
        <title>Evaluation of T. orientalis genome assembly methods using nanopore sequencing and analysis of variation between genomes.</title>
        <authorList>
            <person name="Yam J."/>
            <person name="Micallef M.L."/>
            <person name="Liu M."/>
            <person name="Djordjevic S.P."/>
            <person name="Bogema D.R."/>
            <person name="Jenkins C."/>
        </authorList>
    </citation>
    <scope>NUCLEOTIDE SEQUENCE</scope>
    <source>
        <strain evidence="3">Goon Nure</strain>
    </source>
</reference>
<feature type="compositionally biased region" description="Low complexity" evidence="1">
    <location>
        <begin position="8"/>
        <end position="22"/>
    </location>
</feature>
<dbReference type="EMBL" id="CP056070">
    <property type="protein sequence ID" value="UKK01507.2"/>
    <property type="molecule type" value="Genomic_DNA"/>
</dbReference>
<feature type="transmembrane region" description="Helical" evidence="2">
    <location>
        <begin position="1105"/>
        <end position="1125"/>
    </location>
</feature>
<feature type="transmembrane region" description="Helical" evidence="2">
    <location>
        <begin position="469"/>
        <end position="486"/>
    </location>
</feature>
<evidence type="ECO:0000256" key="1">
    <source>
        <dbReference type="SAM" id="MobiDB-lite"/>
    </source>
</evidence>
<feature type="compositionally biased region" description="Basic and acidic residues" evidence="1">
    <location>
        <begin position="887"/>
        <end position="899"/>
    </location>
</feature>
<evidence type="ECO:0000256" key="2">
    <source>
        <dbReference type="SAM" id="Phobius"/>
    </source>
</evidence>
<feature type="transmembrane region" description="Helical" evidence="2">
    <location>
        <begin position="200"/>
        <end position="221"/>
    </location>
</feature>
<feature type="transmembrane region" description="Helical" evidence="2">
    <location>
        <begin position="79"/>
        <end position="101"/>
    </location>
</feature>
<feature type="region of interest" description="Disordered" evidence="1">
    <location>
        <begin position="1025"/>
        <end position="1084"/>
    </location>
</feature>
<organism evidence="3 4">
    <name type="scientific">Theileria orientalis</name>
    <dbReference type="NCBI Taxonomy" id="68886"/>
    <lineage>
        <taxon>Eukaryota</taxon>
        <taxon>Sar</taxon>
        <taxon>Alveolata</taxon>
        <taxon>Apicomplexa</taxon>
        <taxon>Aconoidasida</taxon>
        <taxon>Piroplasmida</taxon>
        <taxon>Theileriidae</taxon>
        <taxon>Theileria</taxon>
    </lineage>
</organism>
<evidence type="ECO:0008006" key="5">
    <source>
        <dbReference type="Google" id="ProtNLM"/>
    </source>
</evidence>
<sequence>MGPPTDHSANSGMNNASSSNSGQEGVDRTRYVRSRKRFKVYTWKYKKTITPIASFILLVNQIFGFGMNSIPSVIAEGGLFRVFLANLSTCIIACICSLMLLKSMTFIPHNSNFQQRIEYNTLVKYYLSDFYFKIISFLHYIGDFCTIVCGIITFSKLVDMLFIKAFGFTLALQVYPQLTMGRVGPDLFVYIYETTDSTRPFGVVCITLGYVICTLICTKLSCSSLEETTRFHVTSFLILLGCSVQLCVYSVFSLRGGSQNGFGGLLGGLFGLGSGRDSREPLNVPRSRVGGWLSRSGLEGLKVYRPRVGLRRPRSPTSYGAVNNPLNIEKSNPLKESLKAAGSLRVSSSAGRKGFLEILLTFVDNYSLASTLPSWANEMTNQVNPTQTIWMSSLFAFFIYLVVGLLFSKTFSTLGSTSILDDILNSSYNLFVNCSISLFVIVTSIPDVVFGCISLRYNLLNLGYLNSNYSYFWGCVFPFMFTWLLVNDKLFQNWLGNLGLISALICDFFVPVLLYTVAYSRDYSDFTKLRRTSKLEIVSGWLHSRLGYLYSTSGTMYNRLNTVYNSLLSAVSGFTSSSKSLTRSGDGENNDNAPEGLEKGESSTTISSASDSTYSRGDSGTSTSSTDTAAVLDRGVSGMSRSEDGVGRSGSKDSTESTSRKDSGNFRTFTAFLSRDSFLSTRLVSARNRFFTSSNRLFSGTNRLLGTTFSKSISLGSFGRSFSSILNRRGTGLTNTTETGFTKSGTKESTSSELEKDSETVRESRSGSTRFNSLGGKFTKSISYTFGNKFSMVSHRLSSRFTNRLTTTGAETSTNSINTSLSKELSKELSTSMSESLNKGLGASLTSGLRNTSSFSRNLRKTISQNISKSFTKNFVSTTEVMLDEGTIERSPEPGRSGEESSSSSSSSIDGAYVASSSEPTGSGPGFGASDVQVLKKKISRTTDCDLHSGPGRAVATSHGHPSLPKDQLESKWAGDHTHETALSEEPRSCVDYRSFKIIRNSDDFRKTHDDLFNAVNRPSKIVVPEIPGEGGPHPIFVSPGTAKPSDGTTSRNTGNSGSESRAKDKDKKHHQGGKRDKHSSSASKDRVVVFPRVLHRYHLTIAKVMMVSISMLTLVVPGLHFLVVSD</sequence>
<feature type="transmembrane region" description="Helical" evidence="2">
    <location>
        <begin position="428"/>
        <end position="457"/>
    </location>
</feature>
<feature type="transmembrane region" description="Helical" evidence="2">
    <location>
        <begin position="48"/>
        <end position="67"/>
    </location>
</feature>
<feature type="transmembrane region" description="Helical" evidence="2">
    <location>
        <begin position="161"/>
        <end position="180"/>
    </location>
</feature>
<dbReference type="PANTHER" id="PTHR16189:SF3">
    <property type="entry name" value="AMINO ACID TRANSPORTER TRANSMEMBRANE DOMAIN-CONTAINING PROTEIN"/>
    <property type="match status" value="1"/>
</dbReference>
<keyword evidence="2" id="KW-0812">Transmembrane</keyword>
<keyword evidence="2" id="KW-0472">Membrane</keyword>
<feature type="transmembrane region" description="Helical" evidence="2">
    <location>
        <begin position="389"/>
        <end position="407"/>
    </location>
</feature>
<feature type="compositionally biased region" description="Low complexity" evidence="1">
    <location>
        <begin position="733"/>
        <end position="752"/>
    </location>
</feature>
<feature type="compositionally biased region" description="Polar residues" evidence="1">
    <location>
        <begin position="1047"/>
        <end position="1060"/>
    </location>
</feature>
<proteinExistence type="predicted"/>
<feature type="compositionally biased region" description="Basic and acidic residues" evidence="1">
    <location>
        <begin position="641"/>
        <end position="662"/>
    </location>
</feature>
<feature type="compositionally biased region" description="Low complexity" evidence="1">
    <location>
        <begin position="602"/>
        <end position="628"/>
    </location>
</feature>
<accession>A0A976MBJ8</accession>
<feature type="region of interest" description="Disordered" evidence="1">
    <location>
        <begin position="576"/>
        <end position="662"/>
    </location>
</feature>
<dbReference type="AlphaFoldDB" id="A0A976MBJ8"/>
<feature type="region of interest" description="Disordered" evidence="1">
    <location>
        <begin position="882"/>
        <end position="930"/>
    </location>
</feature>
<feature type="region of interest" description="Disordered" evidence="1">
    <location>
        <begin position="733"/>
        <end position="769"/>
    </location>
</feature>
<feature type="transmembrane region" description="Helical" evidence="2">
    <location>
        <begin position="233"/>
        <end position="252"/>
    </location>
</feature>
<gene>
    <name evidence="3" type="ORF">MACK_002323</name>
</gene>
<name>A0A976MBJ8_THEOR</name>